<dbReference type="SUPFAM" id="SSF51695">
    <property type="entry name" value="PLC-like phosphodiesterases"/>
    <property type="match status" value="1"/>
</dbReference>
<dbReference type="AlphaFoldDB" id="A0A286UUS3"/>
<dbReference type="InterPro" id="IPR017946">
    <property type="entry name" value="PLC-like_Pdiesterase_TIM-brl"/>
</dbReference>
<gene>
    <name evidence="2" type="ORF">PNOK_0039600</name>
</gene>
<evidence type="ECO:0000313" key="2">
    <source>
        <dbReference type="EMBL" id="PAV23328.1"/>
    </source>
</evidence>
<feature type="domain" description="Phosphatidylinositol-specific phospholipase C X" evidence="1">
    <location>
        <begin position="147"/>
        <end position="292"/>
    </location>
</feature>
<dbReference type="InterPro" id="IPR051057">
    <property type="entry name" value="PI-PLC_domain"/>
</dbReference>
<dbReference type="InParanoid" id="A0A286UUS3"/>
<keyword evidence="3" id="KW-1185">Reference proteome</keyword>
<dbReference type="STRING" id="2282107.A0A286UUS3"/>
<evidence type="ECO:0000259" key="1">
    <source>
        <dbReference type="SMART" id="SM00148"/>
    </source>
</evidence>
<dbReference type="GO" id="GO:0006629">
    <property type="term" value="P:lipid metabolic process"/>
    <property type="evidence" value="ECO:0007669"/>
    <property type="project" value="InterPro"/>
</dbReference>
<reference evidence="2 3" key="1">
    <citation type="journal article" date="2017" name="Mol. Ecol.">
        <title>Comparative and population genomic landscape of Phellinus noxius: A hypervariable fungus causing root rot in trees.</title>
        <authorList>
            <person name="Chung C.L."/>
            <person name="Lee T.J."/>
            <person name="Akiba M."/>
            <person name="Lee H.H."/>
            <person name="Kuo T.H."/>
            <person name="Liu D."/>
            <person name="Ke H.M."/>
            <person name="Yokoi T."/>
            <person name="Roa M.B."/>
            <person name="Lu M.J."/>
            <person name="Chang Y.Y."/>
            <person name="Ann P.J."/>
            <person name="Tsai J.N."/>
            <person name="Chen C.Y."/>
            <person name="Tzean S.S."/>
            <person name="Ota Y."/>
            <person name="Hattori T."/>
            <person name="Sahashi N."/>
            <person name="Liou R.F."/>
            <person name="Kikuchi T."/>
            <person name="Tsai I.J."/>
        </authorList>
    </citation>
    <scope>NUCLEOTIDE SEQUENCE [LARGE SCALE GENOMIC DNA]</scope>
    <source>
        <strain evidence="2 3">FFPRI411160</strain>
    </source>
</reference>
<dbReference type="SMART" id="SM00148">
    <property type="entry name" value="PLCXc"/>
    <property type="match status" value="1"/>
</dbReference>
<dbReference type="Gene3D" id="3.20.20.190">
    <property type="entry name" value="Phosphatidylinositol (PI) phosphodiesterase"/>
    <property type="match status" value="1"/>
</dbReference>
<comment type="caution">
    <text evidence="2">The sequence shown here is derived from an EMBL/GenBank/DDBJ whole genome shotgun (WGS) entry which is preliminary data.</text>
</comment>
<dbReference type="Proteomes" id="UP000217199">
    <property type="component" value="Unassembled WGS sequence"/>
</dbReference>
<dbReference type="InterPro" id="IPR000909">
    <property type="entry name" value="PLipase_C_PInositol-sp_X_dom"/>
</dbReference>
<organism evidence="2 3">
    <name type="scientific">Pyrrhoderma noxium</name>
    <dbReference type="NCBI Taxonomy" id="2282107"/>
    <lineage>
        <taxon>Eukaryota</taxon>
        <taxon>Fungi</taxon>
        <taxon>Dikarya</taxon>
        <taxon>Basidiomycota</taxon>
        <taxon>Agaricomycotina</taxon>
        <taxon>Agaricomycetes</taxon>
        <taxon>Hymenochaetales</taxon>
        <taxon>Hymenochaetaceae</taxon>
        <taxon>Pyrrhoderma</taxon>
    </lineage>
</organism>
<dbReference type="GO" id="GO:0008081">
    <property type="term" value="F:phosphoric diester hydrolase activity"/>
    <property type="evidence" value="ECO:0007669"/>
    <property type="project" value="InterPro"/>
</dbReference>
<sequence>MVVSIFVTVGTDASHVPHIELPICTNMEILVHNLSQTGITVTQSNQYFKPRLISPRSSGEVIFKSLRPRCQGGTIICREAESSAPICEMGAAQFECRTSNGWIMLKDKKSVRSQWKLFLYKNKEGKSVKREIYILQNRDPSSFLSELDDNRPISDLCLPSTHDSLSLYGWPISQCQSLSTPFAVQLQSGIRVFDVRMSVVDGQLVAHHGIIPEKTPFTDVLTAINSFFTDPKTSRETIVMSMKQEDSSSPSDFSKLVHDELYNGPGGKDLWFLENRIPNLGEVRGKAILFSRFGDGTGWDNGLEGMGIHPTTWPDSQKDGFQWTLNDTLVRTSDWYDIPSFLSIPDKFSLASTNLLPPTGGYTQPTLNISFFSAASFPLALPPTVAKGFGFPEWKLGIEGMNSLLGKWLLSQLDPSSTTVPRGWVFMDFFTSTDDLAALIIECNFSEMKSEKN</sequence>
<accession>A0A286UUS3</accession>
<dbReference type="PANTHER" id="PTHR13593">
    <property type="match status" value="1"/>
</dbReference>
<dbReference type="PROSITE" id="PS50007">
    <property type="entry name" value="PIPLC_X_DOMAIN"/>
    <property type="match status" value="1"/>
</dbReference>
<dbReference type="PANTHER" id="PTHR13593:SF148">
    <property type="entry name" value="PHOSPHATIDYLINOSITOL-SPECIFIC PHOSPHOLIPASE C X DOMAIN-CONTAINING PROTEIN"/>
    <property type="match status" value="1"/>
</dbReference>
<name>A0A286UUS3_9AGAM</name>
<evidence type="ECO:0000313" key="3">
    <source>
        <dbReference type="Proteomes" id="UP000217199"/>
    </source>
</evidence>
<dbReference type="OrthoDB" id="1046782at2759"/>
<proteinExistence type="predicted"/>
<protein>
    <submittedName>
        <fullName evidence="2">PLC-like phosphodiesterase</fullName>
    </submittedName>
</protein>
<dbReference type="Pfam" id="PF00388">
    <property type="entry name" value="PI-PLC-X"/>
    <property type="match status" value="1"/>
</dbReference>
<dbReference type="EMBL" id="NBII01000001">
    <property type="protein sequence ID" value="PAV23328.1"/>
    <property type="molecule type" value="Genomic_DNA"/>
</dbReference>